<dbReference type="NCBIfam" id="TIGR02302">
    <property type="entry name" value="aProt_lowcomp"/>
    <property type="match status" value="1"/>
</dbReference>
<feature type="compositionally biased region" description="Gly residues" evidence="1">
    <location>
        <begin position="797"/>
        <end position="806"/>
    </location>
</feature>
<organism evidence="3 4">
    <name type="scientific">Hansschlegelia quercus</name>
    <dbReference type="NCBI Taxonomy" id="2528245"/>
    <lineage>
        <taxon>Bacteria</taxon>
        <taxon>Pseudomonadati</taxon>
        <taxon>Pseudomonadota</taxon>
        <taxon>Alphaproteobacteria</taxon>
        <taxon>Hyphomicrobiales</taxon>
        <taxon>Methylopilaceae</taxon>
        <taxon>Hansschlegelia</taxon>
    </lineage>
</organism>
<dbReference type="Proteomes" id="UP000291613">
    <property type="component" value="Unassembled WGS sequence"/>
</dbReference>
<keyword evidence="2" id="KW-1133">Transmembrane helix</keyword>
<evidence type="ECO:0000313" key="3">
    <source>
        <dbReference type="EMBL" id="TBN48295.1"/>
    </source>
</evidence>
<keyword evidence="2" id="KW-0812">Transmembrane</keyword>
<dbReference type="Pfam" id="PF13779">
    <property type="entry name" value="DUF4175"/>
    <property type="match status" value="1"/>
</dbReference>
<feature type="compositionally biased region" description="Low complexity" evidence="1">
    <location>
        <begin position="622"/>
        <end position="637"/>
    </location>
</feature>
<feature type="compositionally biased region" description="Basic and acidic residues" evidence="1">
    <location>
        <begin position="843"/>
        <end position="877"/>
    </location>
</feature>
<feature type="compositionally biased region" description="Basic and acidic residues" evidence="1">
    <location>
        <begin position="640"/>
        <end position="669"/>
    </location>
</feature>
<feature type="compositionally biased region" description="Basic and acidic residues" evidence="1">
    <location>
        <begin position="676"/>
        <end position="708"/>
    </location>
</feature>
<feature type="region of interest" description="Disordered" evidence="1">
    <location>
        <begin position="558"/>
        <end position="583"/>
    </location>
</feature>
<feature type="transmembrane region" description="Helical" evidence="2">
    <location>
        <begin position="151"/>
        <end position="170"/>
    </location>
</feature>
<dbReference type="EMBL" id="SIUB01000008">
    <property type="protein sequence ID" value="TBN48295.1"/>
    <property type="molecule type" value="Genomic_DNA"/>
</dbReference>
<keyword evidence="4" id="KW-1185">Reference proteome</keyword>
<reference evidence="3 4" key="1">
    <citation type="submission" date="2019-02" db="EMBL/GenBank/DDBJ databases">
        <title>Hansschlegelia quercus sp. nov., a novel methylotrophic bacterium from buds of oak (Quercus robur L.).</title>
        <authorList>
            <person name="Agafonova N.V."/>
            <person name="Kaparullina E.N."/>
            <person name="Grouzdev D.S."/>
            <person name="Doronina N.V."/>
        </authorList>
    </citation>
    <scope>NUCLEOTIDE SEQUENCE [LARGE SCALE GENOMIC DNA]</scope>
    <source>
        <strain evidence="3 4">Dub</strain>
    </source>
</reference>
<dbReference type="RefSeq" id="WP_131004299.1">
    <property type="nucleotide sequence ID" value="NZ_JBHSZR010000011.1"/>
</dbReference>
<keyword evidence="2" id="KW-0472">Membrane</keyword>
<feature type="compositionally biased region" description="Low complexity" evidence="1">
    <location>
        <begin position="560"/>
        <end position="580"/>
    </location>
</feature>
<feature type="compositionally biased region" description="Low complexity" evidence="1">
    <location>
        <begin position="741"/>
        <end position="752"/>
    </location>
</feature>
<protein>
    <submittedName>
        <fullName evidence="3">TIGR02302 family protein</fullName>
    </submittedName>
</protein>
<accession>A0A4V2JDE3</accession>
<feature type="transmembrane region" description="Helical" evidence="2">
    <location>
        <begin position="59"/>
        <end position="81"/>
    </location>
</feature>
<dbReference type="InterPro" id="IPR012683">
    <property type="entry name" value="CHP02302_TM"/>
</dbReference>
<proteinExistence type="predicted"/>
<feature type="transmembrane region" description="Helical" evidence="2">
    <location>
        <begin position="27"/>
        <end position="47"/>
    </location>
</feature>
<dbReference type="AlphaFoldDB" id="A0A4V2JDE3"/>
<evidence type="ECO:0000256" key="1">
    <source>
        <dbReference type="SAM" id="MobiDB-lite"/>
    </source>
</evidence>
<feature type="compositionally biased region" description="Low complexity" evidence="1">
    <location>
        <begin position="712"/>
        <end position="733"/>
    </location>
</feature>
<evidence type="ECO:0000313" key="4">
    <source>
        <dbReference type="Proteomes" id="UP000291613"/>
    </source>
</evidence>
<evidence type="ECO:0000256" key="2">
    <source>
        <dbReference type="SAM" id="Phobius"/>
    </source>
</evidence>
<sequence>MASDRRDGPNLGALLLRARLALFWENAWPWAAAALGVATLFLAVSWFGLWDALPPLGRMAGVVLFALAFLGILAPIVRAGLPSRQAALARLDRESGVAHRPATSLDDRLSATSDDPLTRALWKAHAEKLAADARRLRAGAPAPRLAARDPYALRFLLGLVAVAAFAYAGADRGGRLRAAFDWTTPAPESAPARVDAWVAPPAYTGRPPIFLTARASADAAAVTPDAAETVRAPVGSMVVVRGSGGAVAVTPEGGVEPVETENRPPEGLTERRFKLTGDAGLKIAAAGSPERAWRFAAIPDVPPSITIEGAPKQNARGTATVGYEVKDDYGVAAAEARFVLKPDPAAAPRRTTGDRGDAPPAKPRPLYEAPKIALGLPRAKAREGRAQTPLDTMEHPFAGAEATMTLYARDEAGQEGASAPVALRLPARSFTNPLARALVEQRRVLASDGDSKPRVLQALRALALYPEQFTPQAGVYLGLTTAYRRLEIAVSDDELRGAADYIWEVALRIEDGDLPDAERDLKTAEQALRKALEEGASEQEVAKLTQDLRQALEKFMREMAQQAQKQPQQPAQPGQKGAQAVTPKDLRDMVDRMEQLSKQGSKDAAKQALADLKNMLDNLKNAQSQQADPNAQAQQQQMDKLQDMIREQQKLRDKTFQQYRQNDRADRNQRQQGRQKQGDQGEQAMRDLEKQQQQLREKLDQMMKEMGEGQKQGEQQPGEQQGEGQQKGQHPGKQGQGNQGEGQQPGQNELGQAGKSMGDAKGALGQGQTGEALDQQQKALESMRKGAQAMAESQGQGQPGQGGQQGEQGAENGEEGRDDDPLGRPTRRRESEGNTTKVPGQIEAERARKVLDELRRRLGESERSRDELDYLERLLAP</sequence>
<dbReference type="OrthoDB" id="8477685at2"/>
<feature type="region of interest" description="Disordered" evidence="1">
    <location>
        <begin position="622"/>
        <end position="877"/>
    </location>
</feature>
<comment type="caution">
    <text evidence="3">The sequence shown here is derived from an EMBL/GenBank/DDBJ whole genome shotgun (WGS) entry which is preliminary data.</text>
</comment>
<feature type="region of interest" description="Disordered" evidence="1">
    <location>
        <begin position="342"/>
        <end position="366"/>
    </location>
</feature>
<gene>
    <name evidence="3" type="ORF">EYR15_14575</name>
</gene>
<name>A0A4V2JDE3_9HYPH</name>